<sequence>MTLPKQDTIISYPTGTLEETARVLHIETLLDGRQAVILDRTPCHPVDAFWPDQGADRATIHYDGGQAAVLDCQLAATDGSALYVGADLPVRQGTEGWSFLAAHLLPADVELTEGSELGIAVDASYRRALSRGHSACHLVSLALNQALSGHWTKEVRTDALGAPDFDGLAISSSSIVENGSIDVFRLNKSLRRKGFNAEGLPEQLSELTSLINQTVAEWVQAAAPIRIDREGDRLTDRRYWSCALPEGEARIACGGTHLDSTSALGKVSITLELTDLDGPELRMTTACQE</sequence>
<dbReference type="InterPro" id="IPR051335">
    <property type="entry name" value="Alanyl-tRNA_Editing_Enzymes"/>
</dbReference>
<evidence type="ECO:0000256" key="1">
    <source>
        <dbReference type="ARBA" id="ARBA00022723"/>
    </source>
</evidence>
<dbReference type="Proteomes" id="UP000521748">
    <property type="component" value="Unassembled WGS sequence"/>
</dbReference>
<dbReference type="PANTHER" id="PTHR43462:SF1">
    <property type="entry name" value="ALANYL-TRNA EDITING PROTEIN AARSD1"/>
    <property type="match status" value="1"/>
</dbReference>
<evidence type="ECO:0000256" key="2">
    <source>
        <dbReference type="ARBA" id="ARBA00022833"/>
    </source>
</evidence>
<dbReference type="InterPro" id="IPR018163">
    <property type="entry name" value="Thr/Ala-tRNA-synth_IIc_edit"/>
</dbReference>
<dbReference type="EC" id="6.1.1.7" evidence="3"/>
<organism evidence="3 4">
    <name type="scientific">Psychromicrobium silvestre</name>
    <dbReference type="NCBI Taxonomy" id="1645614"/>
    <lineage>
        <taxon>Bacteria</taxon>
        <taxon>Bacillati</taxon>
        <taxon>Actinomycetota</taxon>
        <taxon>Actinomycetes</taxon>
        <taxon>Micrococcales</taxon>
        <taxon>Micrococcaceae</taxon>
        <taxon>Psychromicrobium</taxon>
    </lineage>
</organism>
<keyword evidence="4" id="KW-1185">Reference proteome</keyword>
<dbReference type="AlphaFoldDB" id="A0A7Y9S5W1"/>
<dbReference type="GO" id="GO:0000166">
    <property type="term" value="F:nucleotide binding"/>
    <property type="evidence" value="ECO:0007669"/>
    <property type="project" value="InterPro"/>
</dbReference>
<evidence type="ECO:0000313" key="4">
    <source>
        <dbReference type="Proteomes" id="UP000521748"/>
    </source>
</evidence>
<dbReference type="GO" id="GO:0004813">
    <property type="term" value="F:alanine-tRNA ligase activity"/>
    <property type="evidence" value="ECO:0007669"/>
    <property type="project" value="UniProtKB-EC"/>
</dbReference>
<accession>A0A7Y9S5W1</accession>
<dbReference type="GO" id="GO:0046872">
    <property type="term" value="F:metal ion binding"/>
    <property type="evidence" value="ECO:0007669"/>
    <property type="project" value="UniProtKB-KW"/>
</dbReference>
<dbReference type="SUPFAM" id="SSF55186">
    <property type="entry name" value="ThrRS/AlaRS common domain"/>
    <property type="match status" value="1"/>
</dbReference>
<proteinExistence type="predicted"/>
<dbReference type="EMBL" id="JACBYQ010000001">
    <property type="protein sequence ID" value="NYE95119.1"/>
    <property type="molecule type" value="Genomic_DNA"/>
</dbReference>
<reference evidence="3 4" key="1">
    <citation type="submission" date="2020-07" db="EMBL/GenBank/DDBJ databases">
        <title>Sequencing the genomes of 1000 actinobacteria strains.</title>
        <authorList>
            <person name="Klenk H.-P."/>
        </authorList>
    </citation>
    <scope>NUCLEOTIDE SEQUENCE [LARGE SCALE GENOMIC DNA]</scope>
    <source>
        <strain evidence="3 4">DSM 102047</strain>
    </source>
</reference>
<evidence type="ECO:0000313" key="3">
    <source>
        <dbReference type="EMBL" id="NYE95119.1"/>
    </source>
</evidence>
<dbReference type="GO" id="GO:0002161">
    <property type="term" value="F:aminoacyl-tRNA deacylase activity"/>
    <property type="evidence" value="ECO:0007669"/>
    <property type="project" value="UniProtKB-ARBA"/>
</dbReference>
<dbReference type="Gene3D" id="3.30.980.10">
    <property type="entry name" value="Threonyl-trna Synthetase, Chain A, domain 2"/>
    <property type="match status" value="1"/>
</dbReference>
<keyword evidence="3" id="KW-0030">Aminoacyl-tRNA synthetase</keyword>
<keyword evidence="1" id="KW-0479">Metal-binding</keyword>
<comment type="caution">
    <text evidence="3">The sequence shown here is derived from an EMBL/GenBank/DDBJ whole genome shotgun (WGS) entry which is preliminary data.</text>
</comment>
<keyword evidence="3" id="KW-0436">Ligase</keyword>
<gene>
    <name evidence="3" type="ORF">FHU41_001340</name>
</gene>
<keyword evidence="2" id="KW-0862">Zinc</keyword>
<protein>
    <submittedName>
        <fullName evidence="3">Alanyl-tRNA synthetase</fullName>
        <ecNumber evidence="3">6.1.1.7</ecNumber>
    </submittedName>
</protein>
<dbReference type="RefSeq" id="WP_179388799.1">
    <property type="nucleotide sequence ID" value="NZ_JACBYQ010000001.1"/>
</dbReference>
<dbReference type="PANTHER" id="PTHR43462">
    <property type="entry name" value="ALANYL-TRNA EDITING PROTEIN"/>
    <property type="match status" value="1"/>
</dbReference>
<name>A0A7Y9S5W1_9MICC</name>